<dbReference type="EMBL" id="ML769725">
    <property type="protein sequence ID" value="KAE9388812.1"/>
    <property type="molecule type" value="Genomic_DNA"/>
</dbReference>
<feature type="non-terminal residue" evidence="1">
    <location>
        <position position="1"/>
    </location>
</feature>
<dbReference type="AlphaFoldDB" id="A0A6A4GSN7"/>
<reference evidence="1" key="1">
    <citation type="journal article" date="2019" name="Environ. Microbiol.">
        <title>Fungal ecological strategies reflected in gene transcription - a case study of two litter decomposers.</title>
        <authorList>
            <person name="Barbi F."/>
            <person name="Kohler A."/>
            <person name="Barry K."/>
            <person name="Baskaran P."/>
            <person name="Daum C."/>
            <person name="Fauchery L."/>
            <person name="Ihrmark K."/>
            <person name="Kuo A."/>
            <person name="LaButti K."/>
            <person name="Lipzen A."/>
            <person name="Morin E."/>
            <person name="Grigoriev I.V."/>
            <person name="Henrissat B."/>
            <person name="Lindahl B."/>
            <person name="Martin F."/>
        </authorList>
    </citation>
    <scope>NUCLEOTIDE SEQUENCE</scope>
    <source>
        <strain evidence="1">JB14</strain>
    </source>
</reference>
<keyword evidence="2" id="KW-1185">Reference proteome</keyword>
<protein>
    <submittedName>
        <fullName evidence="1">Uncharacterized protein</fullName>
    </submittedName>
</protein>
<accession>A0A6A4GSN7</accession>
<sequence length="178" mass="20311">KLAKRIHYSKSLRVALEEICNNMEVKYKTIKHPVATRWNTHTVMLQSMIALCGPLATLADDHKGLTKLSAEEWKVLVGLEDVLRPFLILTKRFEDKSRPLLHEFIPALDIATRNLEKVIQMAAHLPVIHMAAARGLVVVDKYYAKTDDSLMYRLAMSEFLSYPFVVNNNKIISYASET</sequence>
<gene>
    <name evidence="1" type="ORF">BT96DRAFT_835757</name>
</gene>
<proteinExistence type="predicted"/>
<name>A0A6A4GSN7_9AGAR</name>
<dbReference type="OrthoDB" id="3251057at2759"/>
<dbReference type="Proteomes" id="UP000799118">
    <property type="component" value="Unassembled WGS sequence"/>
</dbReference>
<evidence type="ECO:0000313" key="2">
    <source>
        <dbReference type="Proteomes" id="UP000799118"/>
    </source>
</evidence>
<dbReference type="InterPro" id="IPR012337">
    <property type="entry name" value="RNaseH-like_sf"/>
</dbReference>
<dbReference type="SUPFAM" id="SSF53098">
    <property type="entry name" value="Ribonuclease H-like"/>
    <property type="match status" value="1"/>
</dbReference>
<evidence type="ECO:0000313" key="1">
    <source>
        <dbReference type="EMBL" id="KAE9388812.1"/>
    </source>
</evidence>
<organism evidence="1 2">
    <name type="scientific">Gymnopus androsaceus JB14</name>
    <dbReference type="NCBI Taxonomy" id="1447944"/>
    <lineage>
        <taxon>Eukaryota</taxon>
        <taxon>Fungi</taxon>
        <taxon>Dikarya</taxon>
        <taxon>Basidiomycota</taxon>
        <taxon>Agaricomycotina</taxon>
        <taxon>Agaricomycetes</taxon>
        <taxon>Agaricomycetidae</taxon>
        <taxon>Agaricales</taxon>
        <taxon>Marasmiineae</taxon>
        <taxon>Omphalotaceae</taxon>
        <taxon>Gymnopus</taxon>
    </lineage>
</organism>